<dbReference type="OrthoDB" id="2678868at2759"/>
<evidence type="ECO:0000256" key="1">
    <source>
        <dbReference type="SAM" id="MobiDB-lite"/>
    </source>
</evidence>
<evidence type="ECO:0000313" key="3">
    <source>
        <dbReference type="Proteomes" id="UP000719766"/>
    </source>
</evidence>
<feature type="region of interest" description="Disordered" evidence="1">
    <location>
        <begin position="1"/>
        <end position="29"/>
    </location>
</feature>
<dbReference type="GeneID" id="64599784"/>
<sequence>MATSSKLVELQLIPYDPDNPKRRATPSECQSHHLQLYAHAGSTSEAPQYSEASSMASGSFVSSDTSKKKVKKLALSDLPANDRPAVKWARKRVVMDLLTTVLWSQNETEQDIIYLNEIVGQANAMFGTNIVLTKDLAGLIHSAPRQFRSDLMQLVDKVTKEFMLEPPVPMSKDCRAAYMANRRTVLFDSSEEN</sequence>
<accession>A0A9P7J1C6</accession>
<dbReference type="RefSeq" id="XP_041163359.1">
    <property type="nucleotide sequence ID" value="XM_041306020.1"/>
</dbReference>
<reference evidence="2" key="1">
    <citation type="journal article" date="2020" name="New Phytol.">
        <title>Comparative genomics reveals dynamic genome evolution in host specialist ectomycorrhizal fungi.</title>
        <authorList>
            <person name="Lofgren L.A."/>
            <person name="Nguyen N.H."/>
            <person name="Vilgalys R."/>
            <person name="Ruytinx J."/>
            <person name="Liao H.L."/>
            <person name="Branco S."/>
            <person name="Kuo A."/>
            <person name="LaButti K."/>
            <person name="Lipzen A."/>
            <person name="Andreopoulos W."/>
            <person name="Pangilinan J."/>
            <person name="Riley R."/>
            <person name="Hundley H."/>
            <person name="Na H."/>
            <person name="Barry K."/>
            <person name="Grigoriev I.V."/>
            <person name="Stajich J.E."/>
            <person name="Kennedy P.G."/>
        </authorList>
    </citation>
    <scope>NUCLEOTIDE SEQUENCE</scope>
    <source>
        <strain evidence="2">S12</strain>
    </source>
</reference>
<dbReference type="EMBL" id="JABBWE010000012">
    <property type="protein sequence ID" value="KAG1798818.1"/>
    <property type="molecule type" value="Genomic_DNA"/>
</dbReference>
<protein>
    <submittedName>
        <fullName evidence="2">Uncharacterized protein</fullName>
    </submittedName>
</protein>
<proteinExistence type="predicted"/>
<comment type="caution">
    <text evidence="2">The sequence shown here is derived from an EMBL/GenBank/DDBJ whole genome shotgun (WGS) entry which is preliminary data.</text>
</comment>
<dbReference type="AlphaFoldDB" id="A0A9P7J1C6"/>
<gene>
    <name evidence="2" type="ORF">HD556DRAFT_1439878</name>
</gene>
<evidence type="ECO:0000313" key="2">
    <source>
        <dbReference type="EMBL" id="KAG1798818.1"/>
    </source>
</evidence>
<dbReference type="Proteomes" id="UP000719766">
    <property type="component" value="Unassembled WGS sequence"/>
</dbReference>
<keyword evidence="3" id="KW-1185">Reference proteome</keyword>
<name>A0A9P7J1C6_9AGAM</name>
<organism evidence="2 3">
    <name type="scientific">Suillus plorans</name>
    <dbReference type="NCBI Taxonomy" id="116603"/>
    <lineage>
        <taxon>Eukaryota</taxon>
        <taxon>Fungi</taxon>
        <taxon>Dikarya</taxon>
        <taxon>Basidiomycota</taxon>
        <taxon>Agaricomycotina</taxon>
        <taxon>Agaricomycetes</taxon>
        <taxon>Agaricomycetidae</taxon>
        <taxon>Boletales</taxon>
        <taxon>Suillineae</taxon>
        <taxon>Suillaceae</taxon>
        <taxon>Suillus</taxon>
    </lineage>
</organism>